<comment type="caution">
    <text evidence="1">The sequence shown here is derived from an EMBL/GenBank/DDBJ whole genome shotgun (WGS) entry which is preliminary data.</text>
</comment>
<reference evidence="1" key="1">
    <citation type="submission" date="2022-10" db="EMBL/GenBank/DDBJ databases">
        <title>Genome Sequence of Xylaria curta.</title>
        <authorList>
            <person name="Buettner E."/>
        </authorList>
    </citation>
    <scope>NUCLEOTIDE SEQUENCE</scope>
    <source>
        <strain evidence="1">Babe10</strain>
    </source>
</reference>
<name>A0ACC1PLM2_9PEZI</name>
<evidence type="ECO:0000313" key="1">
    <source>
        <dbReference type="EMBL" id="KAJ2994554.1"/>
    </source>
</evidence>
<proteinExistence type="predicted"/>
<dbReference type="Proteomes" id="UP001143856">
    <property type="component" value="Unassembled WGS sequence"/>
</dbReference>
<gene>
    <name evidence="1" type="ORF">NUW58_g1525</name>
</gene>
<organism evidence="1 2">
    <name type="scientific">Xylaria curta</name>
    <dbReference type="NCBI Taxonomy" id="42375"/>
    <lineage>
        <taxon>Eukaryota</taxon>
        <taxon>Fungi</taxon>
        <taxon>Dikarya</taxon>
        <taxon>Ascomycota</taxon>
        <taxon>Pezizomycotina</taxon>
        <taxon>Sordariomycetes</taxon>
        <taxon>Xylariomycetidae</taxon>
        <taxon>Xylariales</taxon>
        <taxon>Xylariaceae</taxon>
        <taxon>Xylaria</taxon>
    </lineage>
</organism>
<accession>A0ACC1PLM2</accession>
<keyword evidence="2" id="KW-1185">Reference proteome</keyword>
<sequence length="500" mass="56126">MEDILLVPPDRGPIIGKPVWKPRYVTVGPLYQKDGHQPNLSLSQVLSTARKRDTGSRSSKSQQKVLTDVAYFSVYKSKDDNDPIIQHSIASITDCQVQHIAHRKQGQAVPTLTIQISPDPATDKLRKRRSSRTTGLITNKDTGPTKLWFLSAEGSRYDLDDWARYIQSLVQHYRSMPMSPISPTSPVFISPFAPAQDATEKPGPVSSAKGKLMSKLQSKPSGRAHPSPRDQSSIYTSGSPSLRSRKSDLSCTSSMAPGSVNFAQQHYTNLQHSDLPSPASTLDEHPEHFVEGWTMSQGRSSTLSSPIRGRASISSSHDPSQPSLDSSPRITPRETILDRAFQMRYIPGSDREVAGEEKLTSLARFEALMCEAENRRRNTDAGRAPRQEPLRSTWEEDDSDEDESRREARQDDEDEDSDNYAFEQDNDHDGMDASLKALRFTPNRHNSVYSESGLSSAPSLRPHTAHTRNRRQPSERVANLIFPTRHRICWRRLTECRKEL</sequence>
<dbReference type="EMBL" id="JAPDGR010000167">
    <property type="protein sequence ID" value="KAJ2994554.1"/>
    <property type="molecule type" value="Genomic_DNA"/>
</dbReference>
<evidence type="ECO:0000313" key="2">
    <source>
        <dbReference type="Proteomes" id="UP001143856"/>
    </source>
</evidence>
<protein>
    <submittedName>
        <fullName evidence="1">Uncharacterized protein</fullName>
    </submittedName>
</protein>